<keyword evidence="3" id="KW-1185">Reference proteome</keyword>
<dbReference type="InterPro" id="IPR002734">
    <property type="entry name" value="RibDG_C"/>
</dbReference>
<dbReference type="SUPFAM" id="SSF53597">
    <property type="entry name" value="Dihydrofolate reductase-like"/>
    <property type="match status" value="1"/>
</dbReference>
<name>A0ABP8AUI8_9MICO</name>
<proteinExistence type="predicted"/>
<dbReference type="Gene3D" id="3.40.430.10">
    <property type="entry name" value="Dihydrofolate Reductase, subunit A"/>
    <property type="match status" value="1"/>
</dbReference>
<dbReference type="Proteomes" id="UP001500213">
    <property type="component" value="Unassembled WGS sequence"/>
</dbReference>
<evidence type="ECO:0000259" key="1">
    <source>
        <dbReference type="Pfam" id="PF01872"/>
    </source>
</evidence>
<comment type="caution">
    <text evidence="2">The sequence shown here is derived from an EMBL/GenBank/DDBJ whole genome shotgun (WGS) entry which is preliminary data.</text>
</comment>
<dbReference type="PANTHER" id="PTHR38011:SF11">
    <property type="entry name" value="2,5-DIAMINO-6-RIBOSYLAMINO-4(3H)-PYRIMIDINONE 5'-PHOSPHATE REDUCTASE"/>
    <property type="match status" value="1"/>
</dbReference>
<reference evidence="3" key="1">
    <citation type="journal article" date="2019" name="Int. J. Syst. Evol. Microbiol.">
        <title>The Global Catalogue of Microorganisms (GCM) 10K type strain sequencing project: providing services to taxonomists for standard genome sequencing and annotation.</title>
        <authorList>
            <consortium name="The Broad Institute Genomics Platform"/>
            <consortium name="The Broad Institute Genome Sequencing Center for Infectious Disease"/>
            <person name="Wu L."/>
            <person name="Ma J."/>
        </authorList>
    </citation>
    <scope>NUCLEOTIDE SEQUENCE [LARGE SCALE GENOMIC DNA]</scope>
    <source>
        <strain evidence="3">JCM 17593</strain>
    </source>
</reference>
<evidence type="ECO:0000313" key="3">
    <source>
        <dbReference type="Proteomes" id="UP001500213"/>
    </source>
</evidence>
<dbReference type="PANTHER" id="PTHR38011">
    <property type="entry name" value="DIHYDROFOLATE REDUCTASE FAMILY PROTEIN (AFU_ORTHOLOGUE AFUA_8G06820)"/>
    <property type="match status" value="1"/>
</dbReference>
<dbReference type="Pfam" id="PF01872">
    <property type="entry name" value="RibD_C"/>
    <property type="match status" value="1"/>
</dbReference>
<evidence type="ECO:0000313" key="2">
    <source>
        <dbReference type="EMBL" id="GAA4190859.1"/>
    </source>
</evidence>
<dbReference type="EMBL" id="BAABBX010000015">
    <property type="protein sequence ID" value="GAA4190859.1"/>
    <property type="molecule type" value="Genomic_DNA"/>
</dbReference>
<protein>
    <submittedName>
        <fullName evidence="2">Dihydrofolate reductase family protein</fullName>
    </submittedName>
</protein>
<feature type="domain" description="Bacterial bifunctional deaminase-reductase C-terminal" evidence="1">
    <location>
        <begin position="117"/>
        <end position="177"/>
    </location>
</feature>
<accession>A0ABP8AUI8</accession>
<dbReference type="RefSeq" id="WP_344776579.1">
    <property type="nucleotide sequence ID" value="NZ_BAABBX010000015.1"/>
</dbReference>
<organism evidence="2 3">
    <name type="scientific">Gryllotalpicola kribbensis</name>
    <dbReference type="NCBI Taxonomy" id="993084"/>
    <lineage>
        <taxon>Bacteria</taxon>
        <taxon>Bacillati</taxon>
        <taxon>Actinomycetota</taxon>
        <taxon>Actinomycetes</taxon>
        <taxon>Micrococcales</taxon>
        <taxon>Microbacteriaceae</taxon>
        <taxon>Gryllotalpicola</taxon>
    </lineage>
</organism>
<gene>
    <name evidence="2" type="ORF">GCM10022288_20820</name>
</gene>
<dbReference type="InterPro" id="IPR024072">
    <property type="entry name" value="DHFR-like_dom_sf"/>
</dbReference>
<sequence length="193" mass="21012">MTRIVYYTSTSLDGFIADPKNSLDWLDGVEGGADSLAEGEIFASGVRAIVAGSGTYRWVLEHEHLLDNPERWHTYFGGKKMFVFTHRSDLPAVPGADIEFVEGPPARHIDRIRAVAGSRDIWLIGGGDLATQFAAAGHLDEIHLSIAPATLGAGSPLFPARLDSAQLTLVETYAIGQFIRARYRVDSRQDSVS</sequence>
<dbReference type="InterPro" id="IPR050765">
    <property type="entry name" value="Riboflavin_Biosynth_HTPR"/>
</dbReference>